<evidence type="ECO:0000313" key="1">
    <source>
        <dbReference type="EMBL" id="SOZ52007.1"/>
    </source>
</evidence>
<protein>
    <submittedName>
        <fullName evidence="1">Uncharacterized protein</fullName>
    </submittedName>
</protein>
<sequence>MRKSKPPVCILESGFPDGHFRPEVVDELIDQFRWRIVRELCEGFIAAIPDRQKAQEWVNDFEHYAESIIGDAFATMNAELRAGIEVRSRRTTQNGNAFTDEDKRLMRQHFNHYCLERQRIGQKVVLTGAYRYVAAKMGRDTTSGIKNYLKNLPIPELPALAKRQA</sequence>
<gene>
    <name evidence="1" type="ORF">CBM2613_A110162</name>
</gene>
<dbReference type="Proteomes" id="UP000256952">
    <property type="component" value="Chromosome CBM2613_a"/>
</dbReference>
<name>A0A976ATA1_9BURK</name>
<organism evidence="1 2">
    <name type="scientific">Cupriavidus taiwanensis</name>
    <dbReference type="NCBI Taxonomy" id="164546"/>
    <lineage>
        <taxon>Bacteria</taxon>
        <taxon>Pseudomonadati</taxon>
        <taxon>Pseudomonadota</taxon>
        <taxon>Betaproteobacteria</taxon>
        <taxon>Burkholderiales</taxon>
        <taxon>Burkholderiaceae</taxon>
        <taxon>Cupriavidus</taxon>
    </lineage>
</organism>
<proteinExistence type="predicted"/>
<dbReference type="AlphaFoldDB" id="A0A976ATA1"/>
<dbReference type="EMBL" id="OFTH01000003">
    <property type="protein sequence ID" value="SOZ52007.1"/>
    <property type="molecule type" value="Genomic_DNA"/>
</dbReference>
<dbReference type="RefSeq" id="WP_116330561.1">
    <property type="nucleotide sequence ID" value="NZ_LT992559.1"/>
</dbReference>
<accession>A0A976ATA1</accession>
<reference evidence="1 2" key="1">
    <citation type="submission" date="2018-01" db="EMBL/GenBank/DDBJ databases">
        <authorList>
            <person name="Clerissi C."/>
        </authorList>
    </citation>
    <scope>NUCLEOTIDE SEQUENCE [LARGE SCALE GENOMIC DNA]</scope>
    <source>
        <strain evidence="1">Cupriavidus taiwanensis STM 8556</strain>
    </source>
</reference>
<evidence type="ECO:0000313" key="2">
    <source>
        <dbReference type="Proteomes" id="UP000256952"/>
    </source>
</evidence>
<comment type="caution">
    <text evidence="1">The sequence shown here is derived from an EMBL/GenBank/DDBJ whole genome shotgun (WGS) entry which is preliminary data.</text>
</comment>